<evidence type="ECO:0000313" key="4">
    <source>
        <dbReference type="Proteomes" id="UP000245207"/>
    </source>
</evidence>
<organism evidence="3 4">
    <name type="scientific">Artemisia annua</name>
    <name type="common">Sweet wormwood</name>
    <dbReference type="NCBI Taxonomy" id="35608"/>
    <lineage>
        <taxon>Eukaryota</taxon>
        <taxon>Viridiplantae</taxon>
        <taxon>Streptophyta</taxon>
        <taxon>Embryophyta</taxon>
        <taxon>Tracheophyta</taxon>
        <taxon>Spermatophyta</taxon>
        <taxon>Magnoliopsida</taxon>
        <taxon>eudicotyledons</taxon>
        <taxon>Gunneridae</taxon>
        <taxon>Pentapetalae</taxon>
        <taxon>asterids</taxon>
        <taxon>campanulids</taxon>
        <taxon>Asterales</taxon>
        <taxon>Asteraceae</taxon>
        <taxon>Asteroideae</taxon>
        <taxon>Anthemideae</taxon>
        <taxon>Artemisiinae</taxon>
        <taxon>Artemisia</taxon>
    </lineage>
</organism>
<feature type="region of interest" description="Disordered" evidence="1">
    <location>
        <begin position="293"/>
        <end position="314"/>
    </location>
</feature>
<dbReference type="Gene3D" id="3.40.50.10480">
    <property type="entry name" value="Probable brix-domain ribosomal biogenesis protein"/>
    <property type="match status" value="1"/>
</dbReference>
<feature type="domain" description="Brix" evidence="2">
    <location>
        <begin position="130"/>
        <end position="341"/>
    </location>
</feature>
<sequence>MGRKRDREAGSDDDDSSKKHSKKRTTDVDQVSVKPQLLPSMIKNKEKRSAVYAKIKHDKKLEKKKIAKAREAAENRALELGEELPPRKVPRTIENTREADETVCKQDDEELFAGNDADEFSSVLNSERPPKVLMTTCRFNSTRGPALIKDLLTIIPNADYYKRGTYDLKKIVDYANNKEYTSIIVVHTSRREPDALLIIGLPNGPTAHFKLSNLVLHKDLKNHGNPTGHKPELVLNNFTTRLGHRVGRLIQSLFPQDPEFRGRRVVTFHNQRDFIFFRHHRYIFETRENKQIVASKKKDDKEEDDNGEEEKTPKLKVIARLQECGPRFTLKLTSLQHGTFDTKGGEYEWVHKPEMDTSRRRFFL</sequence>
<dbReference type="SUPFAM" id="SSF52954">
    <property type="entry name" value="Class II aaRS ABD-related"/>
    <property type="match status" value="1"/>
</dbReference>
<dbReference type="PANTHER" id="PTHR22734">
    <property type="entry name" value="U3 SMALL NUCLEOLAR RIBONUCLEOPROTEIN PROTEIN IMP4"/>
    <property type="match status" value="1"/>
</dbReference>
<accession>A0A2U1LDU2</accession>
<keyword evidence="4" id="KW-1185">Reference proteome</keyword>
<reference evidence="3 4" key="1">
    <citation type="journal article" date="2018" name="Mol. Plant">
        <title>The genome of Artemisia annua provides insight into the evolution of Asteraceae family and artemisinin biosynthesis.</title>
        <authorList>
            <person name="Shen Q."/>
            <person name="Zhang L."/>
            <person name="Liao Z."/>
            <person name="Wang S."/>
            <person name="Yan T."/>
            <person name="Shi P."/>
            <person name="Liu M."/>
            <person name="Fu X."/>
            <person name="Pan Q."/>
            <person name="Wang Y."/>
            <person name="Lv Z."/>
            <person name="Lu X."/>
            <person name="Zhang F."/>
            <person name="Jiang W."/>
            <person name="Ma Y."/>
            <person name="Chen M."/>
            <person name="Hao X."/>
            <person name="Li L."/>
            <person name="Tang Y."/>
            <person name="Lv G."/>
            <person name="Zhou Y."/>
            <person name="Sun X."/>
            <person name="Brodelius P.E."/>
            <person name="Rose J.K.C."/>
            <person name="Tang K."/>
        </authorList>
    </citation>
    <scope>NUCLEOTIDE SEQUENCE [LARGE SCALE GENOMIC DNA]</scope>
    <source>
        <strain evidence="4">cv. Huhao1</strain>
        <tissue evidence="3">Leaf</tissue>
    </source>
</reference>
<dbReference type="GO" id="GO:0030687">
    <property type="term" value="C:preribosome, large subunit precursor"/>
    <property type="evidence" value="ECO:0007669"/>
    <property type="project" value="TreeGrafter"/>
</dbReference>
<dbReference type="PROSITE" id="PS50833">
    <property type="entry name" value="BRIX"/>
    <property type="match status" value="1"/>
</dbReference>
<dbReference type="InterPro" id="IPR044281">
    <property type="entry name" value="IMP4/RPF1"/>
</dbReference>
<dbReference type="GO" id="GO:0000470">
    <property type="term" value="P:maturation of LSU-rRNA"/>
    <property type="evidence" value="ECO:0007669"/>
    <property type="project" value="TreeGrafter"/>
</dbReference>
<dbReference type="EMBL" id="PKPP01009930">
    <property type="protein sequence ID" value="PWA47162.1"/>
    <property type="molecule type" value="Genomic_DNA"/>
</dbReference>
<dbReference type="InterPro" id="IPR007109">
    <property type="entry name" value="Brix"/>
</dbReference>
<comment type="caution">
    <text evidence="3">The sequence shown here is derived from an EMBL/GenBank/DDBJ whole genome shotgun (WGS) entry which is preliminary data.</text>
</comment>
<evidence type="ECO:0000259" key="2">
    <source>
        <dbReference type="PROSITE" id="PS50833"/>
    </source>
</evidence>
<feature type="region of interest" description="Disordered" evidence="1">
    <location>
        <begin position="1"/>
        <end position="45"/>
    </location>
</feature>
<gene>
    <name evidence="3" type="ORF">CTI12_AA448960</name>
</gene>
<dbReference type="SMART" id="SM00879">
    <property type="entry name" value="Brix"/>
    <property type="match status" value="1"/>
</dbReference>
<protein>
    <submittedName>
        <fullName evidence="3">Anticodon-binding</fullName>
    </submittedName>
</protein>
<dbReference type="FunFam" id="3.40.50.10480:FF:000004">
    <property type="entry name" value="Ribosome production factor 1"/>
    <property type="match status" value="1"/>
</dbReference>
<dbReference type="OrthoDB" id="10253204at2759"/>
<dbReference type="GO" id="GO:0042134">
    <property type="term" value="F:rRNA primary transcript binding"/>
    <property type="evidence" value="ECO:0007669"/>
    <property type="project" value="InterPro"/>
</dbReference>
<dbReference type="Pfam" id="PF04427">
    <property type="entry name" value="Brix"/>
    <property type="match status" value="1"/>
</dbReference>
<dbReference type="STRING" id="35608.A0A2U1LDU2"/>
<dbReference type="GO" id="GO:0000460">
    <property type="term" value="P:maturation of 5.8S rRNA"/>
    <property type="evidence" value="ECO:0007669"/>
    <property type="project" value="TreeGrafter"/>
</dbReference>
<feature type="compositionally biased region" description="Basic and acidic residues" evidence="1">
    <location>
        <begin position="1"/>
        <end position="10"/>
    </location>
</feature>
<dbReference type="AlphaFoldDB" id="A0A2U1LDU2"/>
<evidence type="ECO:0000256" key="1">
    <source>
        <dbReference type="SAM" id="MobiDB-lite"/>
    </source>
</evidence>
<evidence type="ECO:0000313" key="3">
    <source>
        <dbReference type="EMBL" id="PWA47162.1"/>
    </source>
</evidence>
<dbReference type="GO" id="GO:0005730">
    <property type="term" value="C:nucleolus"/>
    <property type="evidence" value="ECO:0007669"/>
    <property type="project" value="TreeGrafter"/>
</dbReference>
<dbReference type="PANTHER" id="PTHR22734:SF3">
    <property type="entry name" value="RIBOSOME PRODUCTION FACTOR 1"/>
    <property type="match status" value="1"/>
</dbReference>
<proteinExistence type="predicted"/>
<name>A0A2U1LDU2_ARTAN</name>
<dbReference type="Proteomes" id="UP000245207">
    <property type="component" value="Unassembled WGS sequence"/>
</dbReference>